<feature type="compositionally biased region" description="Basic and acidic residues" evidence="1">
    <location>
        <begin position="191"/>
        <end position="208"/>
    </location>
</feature>
<dbReference type="InterPro" id="IPR000007">
    <property type="entry name" value="Tubby_C"/>
</dbReference>
<dbReference type="InterPro" id="IPR025659">
    <property type="entry name" value="Tubby-like_C"/>
</dbReference>
<feature type="compositionally biased region" description="Basic residues" evidence="1">
    <location>
        <begin position="121"/>
        <end position="131"/>
    </location>
</feature>
<dbReference type="AlphaFoldDB" id="A2F7I1"/>
<feature type="compositionally biased region" description="Basic residues" evidence="1">
    <location>
        <begin position="151"/>
        <end position="162"/>
    </location>
</feature>
<accession>A2F7I1</accession>
<reference evidence="3" key="2">
    <citation type="journal article" date="2007" name="Science">
        <title>Draft genome sequence of the sexually transmitted pathogen Trichomonas vaginalis.</title>
        <authorList>
            <person name="Carlton J.M."/>
            <person name="Hirt R.P."/>
            <person name="Silva J.C."/>
            <person name="Delcher A.L."/>
            <person name="Schatz M."/>
            <person name="Zhao Q."/>
            <person name="Wortman J.R."/>
            <person name="Bidwell S.L."/>
            <person name="Alsmark U.C.M."/>
            <person name="Besteiro S."/>
            <person name="Sicheritz-Ponten T."/>
            <person name="Noel C.J."/>
            <person name="Dacks J.B."/>
            <person name="Foster P.G."/>
            <person name="Simillion C."/>
            <person name="Van de Peer Y."/>
            <person name="Miranda-Saavedra D."/>
            <person name="Barton G.J."/>
            <person name="Westrop G.D."/>
            <person name="Mueller S."/>
            <person name="Dessi D."/>
            <person name="Fiori P.L."/>
            <person name="Ren Q."/>
            <person name="Paulsen I."/>
            <person name="Zhang H."/>
            <person name="Bastida-Corcuera F.D."/>
            <person name="Simoes-Barbosa A."/>
            <person name="Brown M.T."/>
            <person name="Hayes R.D."/>
            <person name="Mukherjee M."/>
            <person name="Okumura C.Y."/>
            <person name="Schneider R."/>
            <person name="Smith A.J."/>
            <person name="Vanacova S."/>
            <person name="Villalvazo M."/>
            <person name="Haas B.J."/>
            <person name="Pertea M."/>
            <person name="Feldblyum T.V."/>
            <person name="Utterback T.R."/>
            <person name="Shu C.L."/>
            <person name="Osoegawa K."/>
            <person name="de Jong P.J."/>
            <person name="Hrdy I."/>
            <person name="Horvathova L."/>
            <person name="Zubacova Z."/>
            <person name="Dolezal P."/>
            <person name="Malik S.B."/>
            <person name="Logsdon J.M. Jr."/>
            <person name="Henze K."/>
            <person name="Gupta A."/>
            <person name="Wang C.C."/>
            <person name="Dunne R.L."/>
            <person name="Upcroft J.A."/>
            <person name="Upcroft P."/>
            <person name="White O."/>
            <person name="Salzberg S.L."/>
            <person name="Tang P."/>
            <person name="Chiu C.-H."/>
            <person name="Lee Y.-S."/>
            <person name="Embley T.M."/>
            <person name="Coombs G.H."/>
            <person name="Mottram J.C."/>
            <person name="Tachezy J."/>
            <person name="Fraser-Liggett C.M."/>
            <person name="Johnson P.J."/>
        </authorList>
    </citation>
    <scope>NUCLEOTIDE SEQUENCE [LARGE SCALE GENOMIC DNA]</scope>
    <source>
        <strain evidence="3">G3</strain>
    </source>
</reference>
<feature type="domain" description="Tubby C-terminal" evidence="2">
    <location>
        <begin position="292"/>
        <end position="484"/>
    </location>
</feature>
<dbReference type="InParanoid" id="A2F7I1"/>
<dbReference type="VEuPathDB" id="TrichDB:TVAGG3_0179670"/>
<evidence type="ECO:0000256" key="1">
    <source>
        <dbReference type="SAM" id="MobiDB-lite"/>
    </source>
</evidence>
<organism evidence="3 4">
    <name type="scientific">Trichomonas vaginalis (strain ATCC PRA-98 / G3)</name>
    <dbReference type="NCBI Taxonomy" id="412133"/>
    <lineage>
        <taxon>Eukaryota</taxon>
        <taxon>Metamonada</taxon>
        <taxon>Parabasalia</taxon>
        <taxon>Trichomonadida</taxon>
        <taxon>Trichomonadidae</taxon>
        <taxon>Trichomonas</taxon>
    </lineage>
</organism>
<name>A2F7I1_TRIV3</name>
<dbReference type="KEGG" id="tva:4756944"/>
<dbReference type="EMBL" id="DS113648">
    <property type="protein sequence ID" value="EAX99139.1"/>
    <property type="molecule type" value="Genomic_DNA"/>
</dbReference>
<protein>
    <recommendedName>
        <fullName evidence="2">Tubby C-terminal domain-containing protein</fullName>
    </recommendedName>
</protein>
<evidence type="ECO:0000313" key="4">
    <source>
        <dbReference type="Proteomes" id="UP000001542"/>
    </source>
</evidence>
<dbReference type="RefSeq" id="XP_001312069.1">
    <property type="nucleotide sequence ID" value="XM_001312068.1"/>
</dbReference>
<dbReference type="VEuPathDB" id="TrichDB:TVAG_115430"/>
<feature type="region of interest" description="Disordered" evidence="1">
    <location>
        <begin position="1"/>
        <end position="224"/>
    </location>
</feature>
<sequence>MINTVNFQPSRTRTRPQRTSNTTSQMRSIPQRTRTRKIRRSHQSSDSGDDNYENITVIQTVPDHPVLLSDDNDSSSESSSDHVEVIENQSNWAAPLTAQKPDEKKSSASSPPESPQEQKNVKKRRIRKRKVASTTGEEEDTKTEPETPEKPKRKKVKRIRKRVVNDEPEPSTEPEKKPEPAPPKKPSNVKIVKEIKESKESSTEEIKVTRKRSAAKKETEPELTPEQLEEIAKLPLDVKDSSNFEIKRHKSLLGAPAFTLIQSDRSLYFTKYGKLSVGKGFSIFKKNFTDGEFVGFLRQHDRKRRFTFYVGKDEESLGEVFGLCYINNKETSERIRQIRVCFPKSRKLNYPATKDQNLSRICMKYGQEHDEPEKSKDKDKEKEKAEASDSEDTQKHGEEEEKTIINFDDYDFFQTMVPCINDDGSLTLNFAGATPEPSMKNFIIRKPKSNKVSVMVFRVSKEMFKVRYDEPWTLESSFGFALAALFGDG</sequence>
<feature type="compositionally biased region" description="Basic residues" evidence="1">
    <location>
        <begin position="33"/>
        <end position="42"/>
    </location>
</feature>
<feature type="region of interest" description="Disordered" evidence="1">
    <location>
        <begin position="366"/>
        <end position="400"/>
    </location>
</feature>
<keyword evidence="4" id="KW-1185">Reference proteome</keyword>
<dbReference type="Proteomes" id="UP000001542">
    <property type="component" value="Unassembled WGS sequence"/>
</dbReference>
<reference evidence="3" key="1">
    <citation type="submission" date="2006-10" db="EMBL/GenBank/DDBJ databases">
        <authorList>
            <person name="Amadeo P."/>
            <person name="Zhao Q."/>
            <person name="Wortman J."/>
            <person name="Fraser-Liggett C."/>
            <person name="Carlton J."/>
        </authorList>
    </citation>
    <scope>NUCLEOTIDE SEQUENCE</scope>
    <source>
        <strain evidence="3">G3</strain>
    </source>
</reference>
<feature type="compositionally biased region" description="Low complexity" evidence="1">
    <location>
        <begin position="107"/>
        <end position="118"/>
    </location>
</feature>
<dbReference type="SUPFAM" id="SSF54518">
    <property type="entry name" value="Tubby C-terminal domain-like"/>
    <property type="match status" value="1"/>
</dbReference>
<dbReference type="SMR" id="A2F7I1"/>
<proteinExistence type="predicted"/>
<evidence type="ECO:0000259" key="2">
    <source>
        <dbReference type="Pfam" id="PF01167"/>
    </source>
</evidence>
<evidence type="ECO:0000313" key="3">
    <source>
        <dbReference type="EMBL" id="EAX99139.1"/>
    </source>
</evidence>
<dbReference type="Pfam" id="PF01167">
    <property type="entry name" value="Tub"/>
    <property type="match status" value="1"/>
</dbReference>
<gene>
    <name evidence="3" type="ORF">TVAG_115430</name>
</gene>
<dbReference type="Gene3D" id="3.20.90.10">
    <property type="entry name" value="Tubby Protein, Chain A"/>
    <property type="match status" value="1"/>
</dbReference>